<evidence type="ECO:0000313" key="3">
    <source>
        <dbReference type="Proteomes" id="UP000321245"/>
    </source>
</evidence>
<dbReference type="EMBL" id="BJXC01000001">
    <property type="protein sequence ID" value="GEM50544.1"/>
    <property type="molecule type" value="Genomic_DNA"/>
</dbReference>
<dbReference type="SUPFAM" id="SSF53335">
    <property type="entry name" value="S-adenosyl-L-methionine-dependent methyltransferases"/>
    <property type="match status" value="1"/>
</dbReference>
<evidence type="ECO:0000313" key="2">
    <source>
        <dbReference type="EMBL" id="GEM50544.1"/>
    </source>
</evidence>
<feature type="domain" description="N-acetyltransferase" evidence="1">
    <location>
        <begin position="10"/>
        <end position="164"/>
    </location>
</feature>
<dbReference type="Pfam" id="PF13302">
    <property type="entry name" value="Acetyltransf_3"/>
    <property type="match status" value="1"/>
</dbReference>
<dbReference type="AlphaFoldDB" id="A0A511NCJ8"/>
<name>A0A511NCJ8_9FLAO</name>
<dbReference type="InterPro" id="IPR029063">
    <property type="entry name" value="SAM-dependent_MTases_sf"/>
</dbReference>
<dbReference type="OrthoDB" id="9788916at2"/>
<reference evidence="2 3" key="1">
    <citation type="submission" date="2019-07" db="EMBL/GenBank/DDBJ databases">
        <title>Whole genome shotgun sequence of Empedobacter brevis NBRC 14943.</title>
        <authorList>
            <person name="Hosoyama A."/>
            <person name="Uohara A."/>
            <person name="Ohji S."/>
            <person name="Ichikawa N."/>
        </authorList>
    </citation>
    <scope>NUCLEOTIDE SEQUENCE [LARGE SCALE GENOMIC DNA]</scope>
    <source>
        <strain evidence="2 3">NBRC 14943</strain>
    </source>
</reference>
<dbReference type="Gene3D" id="3.40.50.150">
    <property type="entry name" value="Vaccinia Virus protein VP39"/>
    <property type="match status" value="1"/>
</dbReference>
<dbReference type="Gene3D" id="3.40.630.30">
    <property type="match status" value="1"/>
</dbReference>
<dbReference type="SUPFAM" id="SSF55729">
    <property type="entry name" value="Acyl-CoA N-acyltransferases (Nat)"/>
    <property type="match status" value="1"/>
</dbReference>
<dbReference type="CDD" id="cd02440">
    <property type="entry name" value="AdoMet_MTases"/>
    <property type="match status" value="1"/>
</dbReference>
<dbReference type="STRING" id="1218108.GCA_000382425_00333"/>
<dbReference type="PROSITE" id="PS51186">
    <property type="entry name" value="GNAT"/>
    <property type="match status" value="1"/>
</dbReference>
<organism evidence="2 3">
    <name type="scientific">Empedobacter brevis NBRC 14943 = ATCC 43319</name>
    <dbReference type="NCBI Taxonomy" id="1218108"/>
    <lineage>
        <taxon>Bacteria</taxon>
        <taxon>Pseudomonadati</taxon>
        <taxon>Bacteroidota</taxon>
        <taxon>Flavobacteriia</taxon>
        <taxon>Flavobacteriales</taxon>
        <taxon>Weeksellaceae</taxon>
        <taxon>Empedobacter</taxon>
    </lineage>
</organism>
<accession>A0A511NCJ8</accession>
<gene>
    <name evidence="2" type="ORF">EB1_03340</name>
</gene>
<dbReference type="Pfam" id="PF13649">
    <property type="entry name" value="Methyltransf_25"/>
    <property type="match status" value="1"/>
</dbReference>
<comment type="caution">
    <text evidence="2">The sequence shown here is derived from an EMBL/GenBank/DDBJ whole genome shotgun (WGS) entry which is preliminary data.</text>
</comment>
<dbReference type="InterPro" id="IPR000182">
    <property type="entry name" value="GNAT_dom"/>
</dbReference>
<evidence type="ECO:0000259" key="1">
    <source>
        <dbReference type="PROSITE" id="PS51186"/>
    </source>
</evidence>
<dbReference type="Proteomes" id="UP000321245">
    <property type="component" value="Unassembled WGS sequence"/>
</dbReference>
<dbReference type="PANTHER" id="PTHR43792:SF1">
    <property type="entry name" value="N-ACETYLTRANSFERASE DOMAIN-CONTAINING PROTEIN"/>
    <property type="match status" value="1"/>
</dbReference>
<sequence length="387" mass="44742">MKKITETNRLFLRELHPDDAEDFYRLNLNPNVIKYTGNVAFESIKETRKFLEDYEDYKRNGYGRWAVMVKESMQFVGWCGLKYDEMENETDIGFRFFEEEWNKGYATESAQACLAYGFETLHLKQIVGRAMKENTASIHVLEKIGLAYEKDIELDGQPAVKYKIESLTHDLNRGQMDKNKETFDTWNKIASVYQNKFMDMDLYNDTYDYICTSVHKQKAKLLEIGCGPGNITKYLLSQRPDFDIFGIDIAPNMIELARRNNPTAHFAVMDSRNIHTLDTKYDSIIGGFCLPYLSQTESNKLIADAYNLLYDNGLLYLSFVAGSPEQSDFKTGVAGRVYFNYHDLNDLKTQLIKTNFDDIKTFSVTYKTSETAFELHTVLTAKKKNGF</sequence>
<dbReference type="InterPro" id="IPR041698">
    <property type="entry name" value="Methyltransf_25"/>
</dbReference>
<dbReference type="InterPro" id="IPR016181">
    <property type="entry name" value="Acyl_CoA_acyltransferase"/>
</dbReference>
<proteinExistence type="predicted"/>
<dbReference type="InterPro" id="IPR051531">
    <property type="entry name" value="N-acetyltransferase"/>
</dbReference>
<dbReference type="PANTHER" id="PTHR43792">
    <property type="entry name" value="GNAT FAMILY, PUTATIVE (AFU_ORTHOLOGUE AFUA_3G00765)-RELATED-RELATED"/>
    <property type="match status" value="1"/>
</dbReference>
<protein>
    <recommendedName>
        <fullName evidence="1">N-acetyltransferase domain-containing protein</fullName>
    </recommendedName>
</protein>
<keyword evidence="3" id="KW-1185">Reference proteome</keyword>
<dbReference type="GO" id="GO:0016747">
    <property type="term" value="F:acyltransferase activity, transferring groups other than amino-acyl groups"/>
    <property type="evidence" value="ECO:0007669"/>
    <property type="project" value="InterPro"/>
</dbReference>